<dbReference type="InterPro" id="IPR004130">
    <property type="entry name" value="Gpn"/>
</dbReference>
<dbReference type="EMBL" id="CP109135">
    <property type="protein sequence ID" value="WSD14308.1"/>
    <property type="molecule type" value="Genomic_DNA"/>
</dbReference>
<dbReference type="Gene3D" id="3.40.50.300">
    <property type="entry name" value="P-loop containing nucleotide triphosphate hydrolases"/>
    <property type="match status" value="1"/>
</dbReference>
<evidence type="ECO:0000256" key="4">
    <source>
        <dbReference type="ARBA" id="ARBA00023134"/>
    </source>
</evidence>
<dbReference type="InterPro" id="IPR027417">
    <property type="entry name" value="P-loop_NTPase"/>
</dbReference>
<evidence type="ECO:0000256" key="2">
    <source>
        <dbReference type="ARBA" id="ARBA00022741"/>
    </source>
</evidence>
<dbReference type="PANTHER" id="PTHR42708:SF1">
    <property type="entry name" value="GLIDING MOTILITY PROTEIN MGLA"/>
    <property type="match status" value="1"/>
</dbReference>
<keyword evidence="2" id="KW-0547">Nucleotide-binding</keyword>
<dbReference type="SUPFAM" id="SSF52540">
    <property type="entry name" value="P-loop containing nucleoside triphosphate hydrolases"/>
    <property type="match status" value="1"/>
</dbReference>
<organism evidence="5 6">
    <name type="scientific">Streptomyces phaeochromogenes</name>
    <dbReference type="NCBI Taxonomy" id="1923"/>
    <lineage>
        <taxon>Bacteria</taxon>
        <taxon>Bacillati</taxon>
        <taxon>Actinomycetota</taxon>
        <taxon>Actinomycetes</taxon>
        <taxon>Kitasatosporales</taxon>
        <taxon>Streptomycetaceae</taxon>
        <taxon>Streptomyces</taxon>
        <taxon>Streptomyces phaeochromogenes group</taxon>
    </lineage>
</organism>
<dbReference type="Pfam" id="PF03029">
    <property type="entry name" value="ATP_bind_1"/>
    <property type="match status" value="1"/>
</dbReference>
<dbReference type="Proteomes" id="UP001340816">
    <property type="component" value="Chromosome"/>
</dbReference>
<dbReference type="GeneID" id="93932528"/>
<keyword evidence="6" id="KW-1185">Reference proteome</keyword>
<dbReference type="PANTHER" id="PTHR42708">
    <property type="entry name" value="ATP/GTP-BINDING PROTEIN-RELATED"/>
    <property type="match status" value="1"/>
</dbReference>
<accession>A0ABZ1H6Y0</accession>
<keyword evidence="3" id="KW-0378">Hydrolase</keyword>
<evidence type="ECO:0000256" key="3">
    <source>
        <dbReference type="ARBA" id="ARBA00022801"/>
    </source>
</evidence>
<dbReference type="InterPro" id="IPR052705">
    <property type="entry name" value="Gliding_Motility_GTPase"/>
</dbReference>
<sequence length="201" mass="21932">MPSEQPISQLKVVVAGGFGAGKTTLVARTSEIEPISTDEQLTTAGIGTDSLDGVEAKTSTTVAFDFGRLSLSSQNLALYLFGTPGQARYQFMWNDIVEGAIGAVVLADTRRLEDSFDPINYFLRLELPFIVGLNQFEGSARYPIGHVREALRLDEDIPVIGCDARDPRSGRHVLITLVKHAHAMAVRAHHTRPSPARRPHV</sequence>
<dbReference type="CDD" id="cd00882">
    <property type="entry name" value="Ras_like_GTPase"/>
    <property type="match status" value="1"/>
</dbReference>
<dbReference type="PRINTS" id="PR00449">
    <property type="entry name" value="RASTRNSFRMNG"/>
</dbReference>
<evidence type="ECO:0000256" key="1">
    <source>
        <dbReference type="ARBA" id="ARBA00005290"/>
    </source>
</evidence>
<keyword evidence="4" id="KW-0342">GTP-binding</keyword>
<proteinExistence type="inferred from homology"/>
<name>A0ABZ1H6Y0_STRPH</name>
<reference evidence="5 6" key="1">
    <citation type="submission" date="2022-10" db="EMBL/GenBank/DDBJ databases">
        <title>The complete genomes of actinobacterial strains from the NBC collection.</title>
        <authorList>
            <person name="Joergensen T.S."/>
            <person name="Alvarez Arevalo M."/>
            <person name="Sterndorff E.B."/>
            <person name="Faurdal D."/>
            <person name="Vuksanovic O."/>
            <person name="Mourched A.-S."/>
            <person name="Charusanti P."/>
            <person name="Shaw S."/>
            <person name="Blin K."/>
            <person name="Weber T."/>
        </authorList>
    </citation>
    <scope>NUCLEOTIDE SEQUENCE [LARGE SCALE GENOMIC DNA]</scope>
    <source>
        <strain evidence="5 6">NBC 01752</strain>
    </source>
</reference>
<gene>
    <name evidence="5" type="ORF">OHB35_14235</name>
</gene>
<protein>
    <submittedName>
        <fullName evidence="5">ATP/GTP-binding protein</fullName>
    </submittedName>
</protein>
<evidence type="ECO:0000313" key="5">
    <source>
        <dbReference type="EMBL" id="WSD14308.1"/>
    </source>
</evidence>
<evidence type="ECO:0000313" key="6">
    <source>
        <dbReference type="Proteomes" id="UP001340816"/>
    </source>
</evidence>
<comment type="similarity">
    <text evidence="1">Belongs to the GPN-loop GTPase family.</text>
</comment>
<dbReference type="RefSeq" id="WP_326728115.1">
    <property type="nucleotide sequence ID" value="NZ_CP108011.1"/>
</dbReference>